<dbReference type="AlphaFoldDB" id="A0A2J6RNB2"/>
<accession>A0A2J6RNB2</accession>
<dbReference type="InterPro" id="IPR006913">
    <property type="entry name" value="CENP-V/GFA"/>
</dbReference>
<dbReference type="GO" id="GO:0046872">
    <property type="term" value="F:metal ion binding"/>
    <property type="evidence" value="ECO:0007669"/>
    <property type="project" value="UniProtKB-KW"/>
</dbReference>
<dbReference type="PANTHER" id="PTHR28620">
    <property type="entry name" value="CENTROMERE PROTEIN V"/>
    <property type="match status" value="1"/>
</dbReference>
<dbReference type="OrthoDB" id="2993351at2759"/>
<evidence type="ECO:0000256" key="2">
    <source>
        <dbReference type="ARBA" id="ARBA00022723"/>
    </source>
</evidence>
<dbReference type="Proteomes" id="UP000235786">
    <property type="component" value="Unassembled WGS sequence"/>
</dbReference>
<name>A0A2J6RNB2_HYAVF</name>
<dbReference type="SUPFAM" id="SSF51316">
    <property type="entry name" value="Mss4-like"/>
    <property type="match status" value="1"/>
</dbReference>
<reference evidence="5 6" key="1">
    <citation type="submission" date="2016-04" db="EMBL/GenBank/DDBJ databases">
        <title>A degradative enzymes factory behind the ericoid mycorrhizal symbiosis.</title>
        <authorList>
            <consortium name="DOE Joint Genome Institute"/>
            <person name="Martino E."/>
            <person name="Morin E."/>
            <person name="Grelet G."/>
            <person name="Kuo A."/>
            <person name="Kohler A."/>
            <person name="Daghino S."/>
            <person name="Barry K."/>
            <person name="Choi C."/>
            <person name="Cichocki N."/>
            <person name="Clum A."/>
            <person name="Copeland A."/>
            <person name="Hainaut M."/>
            <person name="Haridas S."/>
            <person name="Labutti K."/>
            <person name="Lindquist E."/>
            <person name="Lipzen A."/>
            <person name="Khouja H.-R."/>
            <person name="Murat C."/>
            <person name="Ohm R."/>
            <person name="Olson A."/>
            <person name="Spatafora J."/>
            <person name="Veneault-Fourrey C."/>
            <person name="Henrissat B."/>
            <person name="Grigoriev I."/>
            <person name="Martin F."/>
            <person name="Perotto S."/>
        </authorList>
    </citation>
    <scope>NUCLEOTIDE SEQUENCE [LARGE SCALE GENOMIC DNA]</scope>
    <source>
        <strain evidence="5 6">F</strain>
    </source>
</reference>
<evidence type="ECO:0000259" key="4">
    <source>
        <dbReference type="PROSITE" id="PS51891"/>
    </source>
</evidence>
<keyword evidence="6" id="KW-1185">Reference proteome</keyword>
<evidence type="ECO:0000313" key="6">
    <source>
        <dbReference type="Proteomes" id="UP000235786"/>
    </source>
</evidence>
<dbReference type="STRING" id="1149755.A0A2J6RNB2"/>
<evidence type="ECO:0000256" key="1">
    <source>
        <dbReference type="ARBA" id="ARBA00005495"/>
    </source>
</evidence>
<evidence type="ECO:0000313" key="5">
    <source>
        <dbReference type="EMBL" id="PMD40006.1"/>
    </source>
</evidence>
<organism evidence="5 6">
    <name type="scientific">Hyaloscypha variabilis (strain UAMH 11265 / GT02V1 / F)</name>
    <name type="common">Meliniomyces variabilis</name>
    <dbReference type="NCBI Taxonomy" id="1149755"/>
    <lineage>
        <taxon>Eukaryota</taxon>
        <taxon>Fungi</taxon>
        <taxon>Dikarya</taxon>
        <taxon>Ascomycota</taxon>
        <taxon>Pezizomycotina</taxon>
        <taxon>Leotiomycetes</taxon>
        <taxon>Helotiales</taxon>
        <taxon>Hyaloscyphaceae</taxon>
        <taxon>Hyaloscypha</taxon>
        <taxon>Hyaloscypha variabilis</taxon>
    </lineage>
</organism>
<dbReference type="PANTHER" id="PTHR28620:SF1">
    <property type="entry name" value="CENP-V_GFA DOMAIN-CONTAINING PROTEIN"/>
    <property type="match status" value="1"/>
</dbReference>
<dbReference type="InterPro" id="IPR052355">
    <property type="entry name" value="CENP-V-like"/>
</dbReference>
<proteinExistence type="inferred from homology"/>
<protein>
    <recommendedName>
        <fullName evidence="4">CENP-V/GFA domain-containing protein</fullName>
    </recommendedName>
</protein>
<sequence>MAVPRKEARPLDISILQVVEDTPEAERTTHQAACHCGAVQFSVTLKWPFPKYPVNTCSCTICTQNGHLFVYPCRREVVFTKGYDNLSSYVFHTKTKSHKFCKTCGSSILADFEVFKQGQTVNPVRDILAVNVRAFKNLDLNSLEYTFFDGRKYL</sequence>
<gene>
    <name evidence="5" type="ORF">L207DRAFT_512962</name>
</gene>
<dbReference type="Gene3D" id="2.170.150.70">
    <property type="match status" value="1"/>
</dbReference>
<dbReference type="InterPro" id="IPR011057">
    <property type="entry name" value="Mss4-like_sf"/>
</dbReference>
<dbReference type="EMBL" id="KZ613946">
    <property type="protein sequence ID" value="PMD40006.1"/>
    <property type="molecule type" value="Genomic_DNA"/>
</dbReference>
<keyword evidence="3" id="KW-0862">Zinc</keyword>
<dbReference type="GO" id="GO:0016846">
    <property type="term" value="F:carbon-sulfur lyase activity"/>
    <property type="evidence" value="ECO:0007669"/>
    <property type="project" value="InterPro"/>
</dbReference>
<dbReference type="Pfam" id="PF04828">
    <property type="entry name" value="GFA"/>
    <property type="match status" value="1"/>
</dbReference>
<feature type="domain" description="CENP-V/GFA" evidence="4">
    <location>
        <begin position="30"/>
        <end position="154"/>
    </location>
</feature>
<dbReference type="PROSITE" id="PS51891">
    <property type="entry name" value="CENP_V_GFA"/>
    <property type="match status" value="1"/>
</dbReference>
<evidence type="ECO:0000256" key="3">
    <source>
        <dbReference type="ARBA" id="ARBA00022833"/>
    </source>
</evidence>
<comment type="similarity">
    <text evidence="1">Belongs to the Gfa family.</text>
</comment>
<keyword evidence="2" id="KW-0479">Metal-binding</keyword>